<dbReference type="CDD" id="cd04252">
    <property type="entry name" value="AAK_NAGK-fArgBP"/>
    <property type="match status" value="1"/>
</dbReference>
<dbReference type="SUPFAM" id="SSF51735">
    <property type="entry name" value="NAD(P)-binding Rossmann-fold domains"/>
    <property type="match status" value="1"/>
</dbReference>
<dbReference type="SMART" id="SM00859">
    <property type="entry name" value="Semialdhyde_dh"/>
    <property type="match status" value="1"/>
</dbReference>
<dbReference type="PROSITE" id="PS51731">
    <property type="entry name" value="GNAT_NAGS"/>
    <property type="match status" value="1"/>
</dbReference>
<dbReference type="InterPro" id="IPR000706">
    <property type="entry name" value="AGPR_type-1"/>
</dbReference>
<dbReference type="InterPro" id="IPR001048">
    <property type="entry name" value="Asp/Glu/Uridylate_kinase"/>
</dbReference>
<dbReference type="InterPro" id="IPR036393">
    <property type="entry name" value="AceGlu_kinase-like_sf"/>
</dbReference>
<evidence type="ECO:0000256" key="16">
    <source>
        <dbReference type="ARBA" id="ARBA00023128"/>
    </source>
</evidence>
<evidence type="ECO:0000256" key="20">
    <source>
        <dbReference type="PROSITE-ProRule" id="PRU10010"/>
    </source>
</evidence>
<dbReference type="SUPFAM" id="SSF55347">
    <property type="entry name" value="Glyceraldehyde-3-phosphate dehydrogenase-like, C-terminal domain"/>
    <property type="match status" value="1"/>
</dbReference>
<keyword evidence="10 19" id="KW-0547">Nucleotide-binding</keyword>
<keyword evidence="17 19" id="KW-0511">Multifunctional enzyme</keyword>
<dbReference type="CDD" id="cd24149">
    <property type="entry name" value="AGPR_N_ARG5_6_like"/>
    <property type="match status" value="1"/>
</dbReference>
<dbReference type="GO" id="GO:0003991">
    <property type="term" value="F:acetylglutamate kinase activity"/>
    <property type="evidence" value="ECO:0007669"/>
    <property type="project" value="UniProtKB-EC"/>
</dbReference>
<comment type="similarity">
    <text evidence="4 19">In the N-terminal section; belongs to the acetylglutamate kinase family.</text>
</comment>
<dbReference type="Pfam" id="PF00696">
    <property type="entry name" value="AA_kinase"/>
    <property type="match status" value="1"/>
</dbReference>
<keyword evidence="23" id="KW-1185">Reference proteome</keyword>
<comment type="similarity">
    <text evidence="5 19">In the C-terminal section; belongs to the NAGSA dehydrogenase family.</text>
</comment>
<evidence type="ECO:0000259" key="21">
    <source>
        <dbReference type="PROSITE" id="PS51731"/>
    </source>
</evidence>
<evidence type="ECO:0000256" key="6">
    <source>
        <dbReference type="ARBA" id="ARBA00013065"/>
    </source>
</evidence>
<dbReference type="NCBIfam" id="TIGR00761">
    <property type="entry name" value="argB"/>
    <property type="match status" value="1"/>
</dbReference>
<dbReference type="SUPFAM" id="SSF53633">
    <property type="entry name" value="Carbamate kinase-like"/>
    <property type="match status" value="1"/>
</dbReference>
<dbReference type="InterPro" id="IPR000534">
    <property type="entry name" value="Semialdehyde_DH_NAD-bd"/>
</dbReference>
<keyword evidence="15 19" id="KW-0560">Oxidoreductase</keyword>
<dbReference type="GO" id="GO:0005759">
    <property type="term" value="C:mitochondrial matrix"/>
    <property type="evidence" value="ECO:0007669"/>
    <property type="project" value="TreeGrafter"/>
</dbReference>
<dbReference type="Gene3D" id="3.30.360.10">
    <property type="entry name" value="Dihydrodipicolinate Reductase, domain 2"/>
    <property type="match status" value="1"/>
</dbReference>
<name>A0A9W8AH86_9FUNG</name>
<evidence type="ECO:0000256" key="4">
    <source>
        <dbReference type="ARBA" id="ARBA00006830"/>
    </source>
</evidence>
<accession>A0A9W8AH86</accession>
<sequence>MYSAFGSSSLGGNAVRSASRVFLTQGKVQANCPRLLARRALATSPARHLPQRWPDARTEKENIVKLLYNIGSRKEVEQYLRHFSSVESQKFAVIKVGGAVLTDELDTLASSLTFLNNVGLYPIVVHGAGPQLNKLLEAAGVEPQYHEGIRITDRKTLEIARGLFQAENLKLVEALERLGTRARPIPGGVFVADYLDKERYGLVGKIVGVKKEMIQSSIQAGALPILTSLAETPDGQILNVNADVAAGELARVLEPLKVVYLNEKNGLINGSTGEKISVINLDEEYESLLKEPWFKYGTKLKIAQIKELLDHLPRSSSVAIISAEHLHKELFTDSGAGTLIRRGHRLFRHKRLQDVDTDRLRSLFQLDAAVRSGQSSAAQYFKYLEGHPAYGIYGDESYQAVAIVIEPRAGTAGPSVPVLDKFLATKAGTLNNVTDNVWNLLTRDYPRLAWVVPHDDPNLTWHFERATGSVTRGRQTVFWYGFEDMEEVKQCVTNLLGDAAEPAPAATTTTTTTTTAPTGTRAFSTLAATARARFAGVTRRAMSKATPTRTTSARVGLIGARGYTGQEFINLLNHHPNLDLAYVSSRELQGQRLASYRKAPLDYVNLQPADLKDITDVDCWVMALPNGVCAPFVNAVNEIPVDRRPLILDLSADYRFDDTWTYGLPEFNRAEVRQARAVSNPGCYATGSQLALAPLLAHLDPAQAPTVFGVSGYSGAGTKPSPKNDPEFLKDNLIAYALTDHIHEREITHQLRRLRPFLPAAADHAKGSDEVLSTPAAFVPHVAPYFQGIHLTVSLPLRTKLTSREVRELYEAAYGAEQLVHVTSEIPLVRDNAGRHSVTLGGFGIHSSGRRAVVVATIDNLLKGAATQAVQNINLALGLDEYASIPRD</sequence>
<protein>
    <recommendedName>
        <fullName evidence="6">acetylglutamate kinase</fullName>
        <ecNumber evidence="6">2.7.2.8</ecNumber>
    </recommendedName>
</protein>
<dbReference type="GO" id="GO:0005524">
    <property type="term" value="F:ATP binding"/>
    <property type="evidence" value="ECO:0007669"/>
    <property type="project" value="UniProtKB-UniRule"/>
</dbReference>
<dbReference type="GO" id="GO:0070401">
    <property type="term" value="F:NADP+ binding"/>
    <property type="evidence" value="ECO:0007669"/>
    <property type="project" value="InterPro"/>
</dbReference>
<comment type="subcellular location">
    <subcellularLocation>
        <location evidence="1 19">Mitochondrion</location>
    </subcellularLocation>
</comment>
<evidence type="ECO:0000256" key="18">
    <source>
        <dbReference type="ARBA" id="ARBA00048141"/>
    </source>
</evidence>
<keyword evidence="11 19" id="KW-0418">Kinase</keyword>
<dbReference type="Gene3D" id="3.40.630.30">
    <property type="match status" value="1"/>
</dbReference>
<dbReference type="InterPro" id="IPR004662">
    <property type="entry name" value="AcgluKinase_fam"/>
</dbReference>
<dbReference type="GO" id="GO:0051287">
    <property type="term" value="F:NAD binding"/>
    <property type="evidence" value="ECO:0007669"/>
    <property type="project" value="UniProtKB-UniRule"/>
</dbReference>
<dbReference type="NCBIfam" id="TIGR01850">
    <property type="entry name" value="argC"/>
    <property type="match status" value="1"/>
</dbReference>
<comment type="pathway">
    <text evidence="3 19">Amino-acid biosynthesis; L-arginine biosynthesis; N(2)-acetyl-L-ornithine from L-glutamate: step 3/4.</text>
</comment>
<dbReference type="CDD" id="cd04263">
    <property type="entry name" value="DUF619-NAGK-FABP"/>
    <property type="match status" value="1"/>
</dbReference>
<dbReference type="PANTHER" id="PTHR23342:SF0">
    <property type="entry name" value="N-ACETYLGLUTAMATE SYNTHASE, MITOCHONDRIAL"/>
    <property type="match status" value="1"/>
</dbReference>
<dbReference type="Proteomes" id="UP001150569">
    <property type="component" value="Unassembled WGS sequence"/>
</dbReference>
<evidence type="ECO:0000256" key="8">
    <source>
        <dbReference type="ARBA" id="ARBA00022605"/>
    </source>
</evidence>
<dbReference type="AlphaFoldDB" id="A0A9W8AH86"/>
<keyword evidence="7 19" id="KW-0055">Arginine biosynthesis</keyword>
<keyword evidence="14" id="KW-0809">Transit peptide</keyword>
<comment type="catalytic activity">
    <reaction evidence="18">
        <text>N-acetyl-L-glutamate + ATP = N-acetyl-L-glutamyl 5-phosphate + ADP</text>
        <dbReference type="Rhea" id="RHEA:14629"/>
        <dbReference type="ChEBI" id="CHEBI:30616"/>
        <dbReference type="ChEBI" id="CHEBI:44337"/>
        <dbReference type="ChEBI" id="CHEBI:57936"/>
        <dbReference type="ChEBI" id="CHEBI:456216"/>
        <dbReference type="EC" id="2.7.2.8"/>
    </reaction>
</comment>
<organism evidence="22 23">
    <name type="scientific">Tieghemiomyces parasiticus</name>
    <dbReference type="NCBI Taxonomy" id="78921"/>
    <lineage>
        <taxon>Eukaryota</taxon>
        <taxon>Fungi</taxon>
        <taxon>Fungi incertae sedis</taxon>
        <taxon>Zoopagomycota</taxon>
        <taxon>Kickxellomycotina</taxon>
        <taxon>Dimargaritomycetes</taxon>
        <taxon>Dimargaritales</taxon>
        <taxon>Dimargaritaceae</taxon>
        <taxon>Tieghemiomyces</taxon>
    </lineage>
</organism>
<evidence type="ECO:0000256" key="17">
    <source>
        <dbReference type="ARBA" id="ARBA00023268"/>
    </source>
</evidence>
<dbReference type="GO" id="GO:0006526">
    <property type="term" value="P:L-arginine biosynthetic process"/>
    <property type="evidence" value="ECO:0007669"/>
    <property type="project" value="UniProtKB-UniRule"/>
</dbReference>
<dbReference type="FunFam" id="3.40.1160.10:FF:000046">
    <property type="entry name" value="N-acetylglutamate kinase / N-acetylglutamate synthase"/>
    <property type="match status" value="1"/>
</dbReference>
<evidence type="ECO:0000256" key="11">
    <source>
        <dbReference type="ARBA" id="ARBA00022777"/>
    </source>
</evidence>
<evidence type="ECO:0000256" key="7">
    <source>
        <dbReference type="ARBA" id="ARBA00022571"/>
    </source>
</evidence>
<dbReference type="PIRSF" id="PIRSF036440">
    <property type="entry name" value="ARG5-6"/>
    <property type="match status" value="1"/>
</dbReference>
<dbReference type="PANTHER" id="PTHR23342">
    <property type="entry name" value="N-ACETYLGLUTAMATE SYNTHASE"/>
    <property type="match status" value="1"/>
</dbReference>
<dbReference type="Gene3D" id="3.40.1160.10">
    <property type="entry name" value="Acetylglutamate kinase-like"/>
    <property type="match status" value="1"/>
</dbReference>
<comment type="pathway">
    <text evidence="2 19">Amino-acid biosynthesis; L-arginine biosynthesis; N(2)-acetyl-L-ornithine from L-glutamate: step 2/4.</text>
</comment>
<keyword evidence="13 19" id="KW-0521">NADP</keyword>
<evidence type="ECO:0000256" key="12">
    <source>
        <dbReference type="ARBA" id="ARBA00022840"/>
    </source>
</evidence>
<dbReference type="InterPro" id="IPR058924">
    <property type="entry name" value="AGPR_dimerisation_dom"/>
</dbReference>
<dbReference type="OrthoDB" id="438291at2759"/>
<keyword evidence="16 19" id="KW-0496">Mitochondrion</keyword>
<evidence type="ECO:0000256" key="1">
    <source>
        <dbReference type="ARBA" id="ARBA00004173"/>
    </source>
</evidence>
<evidence type="ECO:0000256" key="10">
    <source>
        <dbReference type="ARBA" id="ARBA00022741"/>
    </source>
</evidence>
<proteinExistence type="inferred from homology"/>
<dbReference type="InterPro" id="IPR023013">
    <property type="entry name" value="AGPR_AS"/>
</dbReference>
<dbReference type="PROSITE" id="PS01224">
    <property type="entry name" value="ARGC"/>
    <property type="match status" value="1"/>
</dbReference>
<evidence type="ECO:0000256" key="14">
    <source>
        <dbReference type="ARBA" id="ARBA00022946"/>
    </source>
</evidence>
<evidence type="ECO:0000313" key="22">
    <source>
        <dbReference type="EMBL" id="KAJ1930664.1"/>
    </source>
</evidence>
<dbReference type="Pfam" id="PF04768">
    <property type="entry name" value="NAT"/>
    <property type="match status" value="1"/>
</dbReference>
<reference evidence="22" key="1">
    <citation type="submission" date="2022-07" db="EMBL/GenBank/DDBJ databases">
        <title>Phylogenomic reconstructions and comparative analyses of Kickxellomycotina fungi.</title>
        <authorList>
            <person name="Reynolds N.K."/>
            <person name="Stajich J.E."/>
            <person name="Barry K."/>
            <person name="Grigoriev I.V."/>
            <person name="Crous P."/>
            <person name="Smith M.E."/>
        </authorList>
    </citation>
    <scope>NUCLEOTIDE SEQUENCE</scope>
    <source>
        <strain evidence="22">RSA 861</strain>
    </source>
</reference>
<gene>
    <name evidence="22" type="ORF">IWQ60_000061</name>
</gene>
<comment type="caution">
    <text evidence="22">The sequence shown here is derived from an EMBL/GenBank/DDBJ whole genome shotgun (WGS) entry which is preliminary data.</text>
</comment>
<dbReference type="FunFam" id="3.40.630.30:FF:000029">
    <property type="entry name" value="Bifunctional acetylglutamate kinase/N-acetyl-gamma-glutamyl-phosphate reductase"/>
    <property type="match status" value="1"/>
</dbReference>
<dbReference type="Gene3D" id="3.40.50.720">
    <property type="entry name" value="NAD(P)-binding Rossmann-like Domain"/>
    <property type="match status" value="1"/>
</dbReference>
<evidence type="ECO:0000256" key="13">
    <source>
        <dbReference type="ARBA" id="ARBA00022857"/>
    </source>
</evidence>
<dbReference type="CDD" id="cd23936">
    <property type="entry name" value="AGPR_C_ARG5_6_like"/>
    <property type="match status" value="1"/>
</dbReference>
<dbReference type="InterPro" id="IPR006855">
    <property type="entry name" value="Vertebrate-like_GNAT_dom"/>
</dbReference>
<keyword evidence="12 19" id="KW-0067">ATP-binding</keyword>
<feature type="active site" evidence="20">
    <location>
        <position position="683"/>
    </location>
</feature>
<dbReference type="Pfam" id="PF01118">
    <property type="entry name" value="Semialdhyde_dh"/>
    <property type="match status" value="1"/>
</dbReference>
<feature type="domain" description="N-acetyltransferase" evidence="21">
    <location>
        <begin position="344"/>
        <end position="503"/>
    </location>
</feature>
<dbReference type="InterPro" id="IPR036291">
    <property type="entry name" value="NAD(P)-bd_dom_sf"/>
</dbReference>
<dbReference type="InterPro" id="IPR011241">
    <property type="entry name" value="NAGK/NAGSA"/>
</dbReference>
<evidence type="ECO:0000256" key="5">
    <source>
        <dbReference type="ARBA" id="ARBA00007239"/>
    </source>
</evidence>
<dbReference type="GO" id="GO:0003942">
    <property type="term" value="F:N-acetyl-gamma-glutamyl-phosphate reductase activity"/>
    <property type="evidence" value="ECO:0007669"/>
    <property type="project" value="UniProtKB-UniRule"/>
</dbReference>
<evidence type="ECO:0000256" key="3">
    <source>
        <dbReference type="ARBA" id="ARBA00004862"/>
    </source>
</evidence>
<dbReference type="Pfam" id="PF22698">
    <property type="entry name" value="Semialdhyde_dhC_1"/>
    <property type="match status" value="1"/>
</dbReference>
<keyword evidence="9 19" id="KW-0808">Transferase</keyword>
<evidence type="ECO:0000256" key="2">
    <source>
        <dbReference type="ARBA" id="ARBA00004828"/>
    </source>
</evidence>
<dbReference type="InterPro" id="IPR041734">
    <property type="entry name" value="NAGK-fArgBP"/>
</dbReference>
<dbReference type="NCBIfam" id="NF003387">
    <property type="entry name" value="PRK04531.1-2"/>
    <property type="match status" value="1"/>
</dbReference>
<dbReference type="EC" id="2.7.2.8" evidence="6"/>
<dbReference type="EMBL" id="JANBPT010000002">
    <property type="protein sequence ID" value="KAJ1930664.1"/>
    <property type="molecule type" value="Genomic_DNA"/>
</dbReference>
<evidence type="ECO:0000313" key="23">
    <source>
        <dbReference type="Proteomes" id="UP001150569"/>
    </source>
</evidence>
<evidence type="ECO:0000256" key="9">
    <source>
        <dbReference type="ARBA" id="ARBA00022679"/>
    </source>
</evidence>
<evidence type="ECO:0000256" key="19">
    <source>
        <dbReference type="PIRNR" id="PIRNR036440"/>
    </source>
</evidence>
<dbReference type="HAMAP" id="MF_00150">
    <property type="entry name" value="ArgC_type1"/>
    <property type="match status" value="1"/>
</dbReference>
<evidence type="ECO:0000256" key="15">
    <source>
        <dbReference type="ARBA" id="ARBA00023002"/>
    </source>
</evidence>
<keyword evidence="8 19" id="KW-0028">Amino-acid biosynthesis</keyword>